<feature type="region of interest" description="Disordered" evidence="6">
    <location>
        <begin position="1317"/>
        <end position="1382"/>
    </location>
</feature>
<feature type="compositionally biased region" description="Basic and acidic residues" evidence="6">
    <location>
        <begin position="292"/>
        <end position="305"/>
    </location>
</feature>
<feature type="compositionally biased region" description="Basic and acidic residues" evidence="6">
    <location>
        <begin position="584"/>
        <end position="610"/>
    </location>
</feature>
<dbReference type="VEuPathDB" id="ToxoDB:TGVEG_244040"/>
<dbReference type="EMBL" id="AAYL02000165">
    <property type="protein sequence ID" value="ESS31638.1"/>
    <property type="molecule type" value="Genomic_DNA"/>
</dbReference>
<feature type="compositionally biased region" description="Basic and acidic residues" evidence="6">
    <location>
        <begin position="1403"/>
        <end position="1419"/>
    </location>
</feature>
<evidence type="ECO:0000256" key="1">
    <source>
        <dbReference type="ARBA" id="ARBA00004308"/>
    </source>
</evidence>
<dbReference type="PROSITE" id="PS50077">
    <property type="entry name" value="HEAT_REPEAT"/>
    <property type="match status" value="1"/>
</dbReference>
<feature type="compositionally biased region" description="Basic residues" evidence="6">
    <location>
        <begin position="411"/>
        <end position="421"/>
    </location>
</feature>
<dbReference type="InterPro" id="IPR016024">
    <property type="entry name" value="ARM-type_fold"/>
</dbReference>
<dbReference type="GO" id="GO:0070772">
    <property type="term" value="C:PAS complex"/>
    <property type="evidence" value="ECO:0007669"/>
    <property type="project" value="InterPro"/>
</dbReference>
<gene>
    <name evidence="8" type="ORF">TGVEG_244040</name>
</gene>
<dbReference type="GO" id="GO:0010008">
    <property type="term" value="C:endosome membrane"/>
    <property type="evidence" value="ECO:0007669"/>
    <property type="project" value="TreeGrafter"/>
</dbReference>
<dbReference type="Proteomes" id="UP000002226">
    <property type="component" value="Unassembled WGS sequence"/>
</dbReference>
<dbReference type="InterPro" id="IPR021841">
    <property type="entry name" value="VAC14_Fig4p-bd"/>
</dbReference>
<feature type="domain" description="Vacuolar protein 14 C-terminal Fig4-binding" evidence="7">
    <location>
        <begin position="1082"/>
        <end position="1221"/>
    </location>
</feature>
<feature type="region of interest" description="Disordered" evidence="6">
    <location>
        <begin position="1403"/>
        <end position="1467"/>
    </location>
</feature>
<evidence type="ECO:0000256" key="4">
    <source>
        <dbReference type="ARBA" id="ARBA00023136"/>
    </source>
</evidence>
<feature type="repeat" description="HEAT" evidence="5">
    <location>
        <begin position="175"/>
        <end position="210"/>
    </location>
</feature>
<keyword evidence="4" id="KW-0472">Membrane</keyword>
<accession>V4Z8K9</accession>
<comment type="similarity">
    <text evidence="2">Belongs to the VAC14 family.</text>
</comment>
<organism evidence="8 9">
    <name type="scientific">Toxoplasma gondii (strain ATCC 50861 / VEG)</name>
    <dbReference type="NCBI Taxonomy" id="432359"/>
    <lineage>
        <taxon>Eukaryota</taxon>
        <taxon>Sar</taxon>
        <taxon>Alveolata</taxon>
        <taxon>Apicomplexa</taxon>
        <taxon>Conoidasida</taxon>
        <taxon>Coccidia</taxon>
        <taxon>Eucoccidiorida</taxon>
        <taxon>Eimeriorina</taxon>
        <taxon>Sarcocystidae</taxon>
        <taxon>Toxoplasma</taxon>
    </lineage>
</organism>
<evidence type="ECO:0000256" key="6">
    <source>
        <dbReference type="SAM" id="MobiDB-lite"/>
    </source>
</evidence>
<feature type="region of interest" description="Disordered" evidence="6">
    <location>
        <begin position="66"/>
        <end position="102"/>
    </location>
</feature>
<feature type="compositionally biased region" description="Basic and acidic residues" evidence="6">
    <location>
        <begin position="1454"/>
        <end position="1467"/>
    </location>
</feature>
<feature type="compositionally biased region" description="Basic and acidic residues" evidence="6">
    <location>
        <begin position="318"/>
        <end position="330"/>
    </location>
</feature>
<feature type="compositionally biased region" description="Basic and acidic residues" evidence="6">
    <location>
        <begin position="339"/>
        <end position="348"/>
    </location>
</feature>
<feature type="compositionally biased region" description="Low complexity" evidence="6">
    <location>
        <begin position="1"/>
        <end position="20"/>
    </location>
</feature>
<feature type="region of interest" description="Disordered" evidence="6">
    <location>
        <begin position="1487"/>
        <end position="1523"/>
    </location>
</feature>
<feature type="region of interest" description="Disordered" evidence="6">
    <location>
        <begin position="286"/>
        <end position="355"/>
    </location>
</feature>
<feature type="region of interest" description="Disordered" evidence="6">
    <location>
        <begin position="575"/>
        <end position="670"/>
    </location>
</feature>
<keyword evidence="9" id="KW-1185">Reference proteome</keyword>
<dbReference type="InterPro" id="IPR011989">
    <property type="entry name" value="ARM-like"/>
</dbReference>
<comment type="caution">
    <text evidence="8">The sequence shown here is derived from an EMBL/GenBank/DDBJ whole genome shotgun (WGS) entry which is preliminary data.</text>
</comment>
<feature type="compositionally biased region" description="Basic and acidic residues" evidence="6">
    <location>
        <begin position="1352"/>
        <end position="1372"/>
    </location>
</feature>
<dbReference type="SUPFAM" id="SSF48371">
    <property type="entry name" value="ARM repeat"/>
    <property type="match status" value="1"/>
</dbReference>
<dbReference type="InterPro" id="IPR021133">
    <property type="entry name" value="HEAT_type_2"/>
</dbReference>
<evidence type="ECO:0000313" key="9">
    <source>
        <dbReference type="Proteomes" id="UP000002226"/>
    </source>
</evidence>
<feature type="compositionally biased region" description="Basic and acidic residues" evidence="6">
    <location>
        <begin position="92"/>
        <end position="102"/>
    </location>
</feature>
<evidence type="ECO:0000256" key="2">
    <source>
        <dbReference type="ARBA" id="ARBA00010225"/>
    </source>
</evidence>
<dbReference type="Pfam" id="PF11916">
    <property type="entry name" value="Vac14_Fig4_bd"/>
    <property type="match status" value="1"/>
</dbReference>
<dbReference type="Pfam" id="PF12755">
    <property type="entry name" value="Vac14_Fab1_bd"/>
    <property type="match status" value="1"/>
</dbReference>
<proteinExistence type="inferred from homology"/>
<feature type="region of interest" description="Disordered" evidence="6">
    <location>
        <begin position="1"/>
        <end position="28"/>
    </location>
</feature>
<keyword evidence="3" id="KW-0677">Repeat</keyword>
<evidence type="ECO:0000259" key="7">
    <source>
        <dbReference type="Pfam" id="PF11916"/>
    </source>
</evidence>
<evidence type="ECO:0000256" key="5">
    <source>
        <dbReference type="PROSITE-ProRule" id="PRU00103"/>
    </source>
</evidence>
<reference evidence="8" key="1">
    <citation type="submission" date="2007-03" db="EMBL/GenBank/DDBJ databases">
        <authorList>
            <person name="Paulsen I."/>
        </authorList>
    </citation>
    <scope>NUCLEOTIDE SEQUENCE</scope>
    <source>
        <strain evidence="8">VEG</strain>
    </source>
</reference>
<dbReference type="OrthoDB" id="333328at2759"/>
<feature type="compositionally biased region" description="Basic and acidic residues" evidence="6">
    <location>
        <begin position="1431"/>
        <end position="1445"/>
    </location>
</feature>
<dbReference type="InterPro" id="IPR026825">
    <property type="entry name" value="Vac14"/>
</dbReference>
<feature type="compositionally biased region" description="Basic and acidic residues" evidence="6">
    <location>
        <begin position="1510"/>
        <end position="1523"/>
    </location>
</feature>
<evidence type="ECO:0000256" key="3">
    <source>
        <dbReference type="ARBA" id="ARBA00022737"/>
    </source>
</evidence>
<sequence length="1523" mass="168431">MFSLSRDSASAALSAGSQAGHPGELLSPQILRALGDKSQEKRKAAAHEVEALVRRLVHRRAEAAARLQSRVEAPSQSVSSPPRARTETGASGREEAARARGLRDRARLCETQQSEEAPVAAQIEAEDAKLLHIVAVLDKEFLLQGLPNHRKGGLVALASVAIALEAQVSPFLPFLLPPLLRAFSDPEPRVRYYACEALYNVLKVAQTSALPFLNDIFDGICKLYGDVDLDVRGGVVFVDRLLKEIFVSASGWAGKEEFLLLLVKRCRVKSPFIKLLAVSLGPEEAKRKRRKETGTGRQKDGESLRIRRRREQTASSVNREEQAAERKRTEEENEEETAEKEANEKEADVGVGGLRIRTKTVDAHDMEGHADEEYGTKNNRELETVLCWGLFSSTSIMDAPGRVNREGTSEKRRRSNSSKKKQTGELKTVFSRSSNLLVRAVSLPWFRVQNDVSRLNQVTTSTQSLFMHLSWISLLDSVPETDMLQHLQLFLENLFEMLGDTNRDIRHAADACIAGLLEDVKASGCETEVTVLTSVARIVLRCLRSRESFSRLTALVWLHAILSLALHPAPAAAASSSPTAETLSDNRQEVERRLKNEKRRNKETANEKGSGRTQSGREGMQQEAADRDDPEEKEGEEDGSGEDGSAIAEKTEDNVKENDVEGGDDEEDENHKRHLWQMALQRELEPLFPQIVDSVLQCVADREEEIRRLALQNHQHLLFKMLTKGFAFDVRQVVYVLVFHLDLHAPSAAFGASSSLAASPEALSETLSPSREASQVVRLLCLQWLLLLLLEHSAAIFAEDLDVLVLRAALVALRFAERETEREAGLDVSPAHAAPLPQAFARAAASPAVAEEGKGSFGDSRRNPGDLLARRRRRWSANTGESLWGEAGGAARLARHSGARRQRKISEREDEEISHLALQIIAQLTDEREGVFNRLVDLLLDFFQAERRMMETRGREMLRRLCDFLRPRRLYESVAASLSQRTRLIYEAALGCERGEAWKEVRQDGVRADGELTEQATIECTRRGESEGDTRTEGRMKAAEKEEEKTQQSEMVVATEKERGSLGFDDRLDGKEKGEGVCCAAETLQFMHQVVQVFNWILLSAAETQELREEMLQDPDAKLFRRLLPAWMHNPVATLALSLRMRQHRLALTLVQRLATIGNLPLQVYVQLDQLVLLFESPAFVSVRLLLLRPQEHPDLVQALLGLSLLLPQNGAYELLHRRLSLLACSAASSLSPSLGGFSSASATGQQSLSATSGSGQLQLSEEPAEKKRQAEAAFVDEACDWFDRIHLLHSVAVSLEDAHAALPAPYILDVFLSPSRPSSPDGRASPSRLASTQAVETEGRCGFEVPQSTREGGEGKTARGMKGEGNEKEVAARNGATGGDVEAVERTPRVRGEAACSFFSAEERGARRSQEMKVKYPEEGGQNDGGVDTTDDKEGQKQRDRSNSRDGGAAEAAVRDMHKREDRAHELDTSCLFSEYAALSDVATLERNDQRSLSSSNSSLKPHFVCSGARERSASGEKATEE</sequence>
<feature type="compositionally biased region" description="Acidic residues" evidence="6">
    <location>
        <begin position="626"/>
        <end position="641"/>
    </location>
</feature>
<dbReference type="GO" id="GO:0006661">
    <property type="term" value="P:phosphatidylinositol biosynthetic process"/>
    <property type="evidence" value="ECO:0007669"/>
    <property type="project" value="InterPro"/>
</dbReference>
<feature type="compositionally biased region" description="Basic and acidic residues" evidence="6">
    <location>
        <begin position="649"/>
        <end position="659"/>
    </location>
</feature>
<name>V4Z8K9_TOXGV</name>
<feature type="region of interest" description="Disordered" evidence="6">
    <location>
        <begin position="1021"/>
        <end position="1052"/>
    </location>
</feature>
<protein>
    <submittedName>
        <fullName evidence="8">HEAT repeat-containing protein</fullName>
    </submittedName>
</protein>
<dbReference type="OMA" id="PAWMHNP"/>
<dbReference type="STRING" id="432359.V4Z8K9"/>
<feature type="region of interest" description="Disordered" evidence="6">
    <location>
        <begin position="398"/>
        <end position="425"/>
    </location>
</feature>
<dbReference type="PANTHER" id="PTHR16023:SF0">
    <property type="entry name" value="PROTEIN VAC14 HOMOLOG"/>
    <property type="match status" value="1"/>
</dbReference>
<dbReference type="Gene3D" id="1.25.10.10">
    <property type="entry name" value="Leucine-rich Repeat Variant"/>
    <property type="match status" value="2"/>
</dbReference>
<comment type="subcellular location">
    <subcellularLocation>
        <location evidence="1">Endomembrane system</location>
    </subcellularLocation>
</comment>
<feature type="compositionally biased region" description="Basic and acidic residues" evidence="6">
    <location>
        <begin position="1021"/>
        <end position="1047"/>
    </location>
</feature>
<dbReference type="PANTHER" id="PTHR16023">
    <property type="entry name" value="TAX1 BINDING PROTEIN-RELATED"/>
    <property type="match status" value="1"/>
</dbReference>
<evidence type="ECO:0000313" key="8">
    <source>
        <dbReference type="EMBL" id="ESS31638.1"/>
    </source>
</evidence>
<dbReference type="eggNOG" id="KOG0212">
    <property type="taxonomic scope" value="Eukaryota"/>
</dbReference>